<comment type="caution">
    <text evidence="2">The sequence shown here is derived from an EMBL/GenBank/DDBJ whole genome shotgun (WGS) entry which is preliminary data.</text>
</comment>
<evidence type="ECO:0000256" key="1">
    <source>
        <dbReference type="SAM" id="MobiDB-lite"/>
    </source>
</evidence>
<organism evidence="2 3">
    <name type="scientific">Salvia divinorum</name>
    <name type="common">Maria pastora</name>
    <name type="synonym">Diviner's sage</name>
    <dbReference type="NCBI Taxonomy" id="28513"/>
    <lineage>
        <taxon>Eukaryota</taxon>
        <taxon>Viridiplantae</taxon>
        <taxon>Streptophyta</taxon>
        <taxon>Embryophyta</taxon>
        <taxon>Tracheophyta</taxon>
        <taxon>Spermatophyta</taxon>
        <taxon>Magnoliopsida</taxon>
        <taxon>eudicotyledons</taxon>
        <taxon>Gunneridae</taxon>
        <taxon>Pentapetalae</taxon>
        <taxon>asterids</taxon>
        <taxon>lamiids</taxon>
        <taxon>Lamiales</taxon>
        <taxon>Lamiaceae</taxon>
        <taxon>Nepetoideae</taxon>
        <taxon>Mentheae</taxon>
        <taxon>Salviinae</taxon>
        <taxon>Salvia</taxon>
        <taxon>Salvia subgen. Calosphace</taxon>
    </lineage>
</organism>
<dbReference type="AlphaFoldDB" id="A0ABD1GCW7"/>
<dbReference type="Proteomes" id="UP001567538">
    <property type="component" value="Unassembled WGS sequence"/>
</dbReference>
<feature type="compositionally biased region" description="Acidic residues" evidence="1">
    <location>
        <begin position="76"/>
        <end position="89"/>
    </location>
</feature>
<feature type="compositionally biased region" description="Acidic residues" evidence="1">
    <location>
        <begin position="37"/>
        <end position="46"/>
    </location>
</feature>
<feature type="region of interest" description="Disordered" evidence="1">
    <location>
        <begin position="1"/>
        <end position="117"/>
    </location>
</feature>
<dbReference type="PANTHER" id="PTHR37175:SF1">
    <property type="entry name" value="CONSTANS-LIKE PROTEIN-RELATED"/>
    <property type="match status" value="1"/>
</dbReference>
<reference evidence="2 3" key="1">
    <citation type="submission" date="2024-06" db="EMBL/GenBank/DDBJ databases">
        <title>A chromosome level genome sequence of Diviner's sage (Salvia divinorum).</title>
        <authorList>
            <person name="Ford S.A."/>
            <person name="Ro D.-K."/>
            <person name="Ness R.W."/>
            <person name="Phillips M.A."/>
        </authorList>
    </citation>
    <scope>NUCLEOTIDE SEQUENCE [LARGE SCALE GENOMIC DNA]</scope>
    <source>
        <strain evidence="2">SAF-2024a</strain>
        <tissue evidence="2">Leaf</tissue>
    </source>
</reference>
<feature type="compositionally biased region" description="Polar residues" evidence="1">
    <location>
        <begin position="1"/>
        <end position="10"/>
    </location>
</feature>
<keyword evidence="3" id="KW-1185">Reference proteome</keyword>
<sequence length="163" mass="17521">MNASAASQEDNGICGSDSDSTADDSSDYYQPISSVDDVGEDSDDSGGGDFSDRDPNSTFHQLPNGWVENGVSSLDISDEDAEKEVEEATESERAIARAFREDEARRNAPLTSENTGRVMDAMHQISFGGGAPDWAGQIPEGQWIDRLRRLRPPSSAASAPIDH</sequence>
<feature type="compositionally biased region" description="Basic and acidic residues" evidence="1">
    <location>
        <begin position="90"/>
        <end position="106"/>
    </location>
</feature>
<dbReference type="PANTHER" id="PTHR37175">
    <property type="entry name" value="BNAA08G28800D PROTEIN"/>
    <property type="match status" value="1"/>
</dbReference>
<proteinExistence type="predicted"/>
<dbReference type="Pfam" id="PF06910">
    <property type="entry name" value="MEA1"/>
    <property type="match status" value="1"/>
</dbReference>
<evidence type="ECO:0000313" key="2">
    <source>
        <dbReference type="EMBL" id="KAL1541059.1"/>
    </source>
</evidence>
<evidence type="ECO:0000313" key="3">
    <source>
        <dbReference type="Proteomes" id="UP001567538"/>
    </source>
</evidence>
<gene>
    <name evidence="2" type="ORF">AAHA92_25324</name>
</gene>
<protein>
    <submittedName>
        <fullName evidence="2">Uncharacterized protein</fullName>
    </submittedName>
</protein>
<name>A0ABD1GCW7_SALDI</name>
<accession>A0ABD1GCW7</accession>
<dbReference type="EMBL" id="JBEAFC010000009">
    <property type="protein sequence ID" value="KAL1541059.1"/>
    <property type="molecule type" value="Genomic_DNA"/>
</dbReference>